<comment type="cofactor">
    <cofactor evidence="2">
        <name>Cu cation</name>
        <dbReference type="ChEBI" id="CHEBI:23378"/>
    </cofactor>
    <text evidence="2">Binds 1 copper ion per subunit.</text>
</comment>
<dbReference type="GO" id="GO:0004784">
    <property type="term" value="F:superoxide dismutase activity"/>
    <property type="evidence" value="ECO:0007669"/>
    <property type="project" value="UniProtKB-EC"/>
</dbReference>
<evidence type="ECO:0000256" key="1">
    <source>
        <dbReference type="ARBA" id="ARBA00010457"/>
    </source>
</evidence>
<keyword evidence="2" id="KW-0186">Copper</keyword>
<comment type="function">
    <text evidence="2">Destroys radicals which are normally produced within the cells and which are toxic to biological systems.</text>
</comment>
<keyword evidence="7" id="KW-1185">Reference proteome</keyword>
<dbReference type="InterPro" id="IPR001424">
    <property type="entry name" value="SOD_Cu_Zn_dom"/>
</dbReference>
<dbReference type="InterPro" id="IPR036423">
    <property type="entry name" value="SOD-like_Cu/Zn_dom_sf"/>
</dbReference>
<dbReference type="InterPro" id="IPR024134">
    <property type="entry name" value="SOD_Cu/Zn_/chaperone"/>
</dbReference>
<dbReference type="Pfam" id="PF00080">
    <property type="entry name" value="Sod_Cu"/>
    <property type="match status" value="1"/>
</dbReference>
<dbReference type="PANTHER" id="PTHR10003">
    <property type="entry name" value="SUPEROXIDE DISMUTASE CU-ZN -RELATED"/>
    <property type="match status" value="1"/>
</dbReference>
<dbReference type="InterPro" id="IPR018152">
    <property type="entry name" value="SOD_Cu/Zn_BS"/>
</dbReference>
<name>A0A858RBE9_9PROT</name>
<keyword evidence="2" id="KW-0862">Zinc</keyword>
<evidence type="ECO:0000256" key="2">
    <source>
        <dbReference type="RuleBase" id="RU000393"/>
    </source>
</evidence>
<dbReference type="EC" id="1.15.1.1" evidence="2"/>
<dbReference type="GO" id="GO:0005507">
    <property type="term" value="F:copper ion binding"/>
    <property type="evidence" value="ECO:0007669"/>
    <property type="project" value="InterPro"/>
</dbReference>
<feature type="region of interest" description="Disordered" evidence="3">
    <location>
        <begin position="29"/>
        <end position="63"/>
    </location>
</feature>
<dbReference type="AlphaFoldDB" id="A0A858RBE9"/>
<organism evidence="6 7">
    <name type="scientific">Aerophototrophica crusticola</name>
    <dbReference type="NCBI Taxonomy" id="1709002"/>
    <lineage>
        <taxon>Bacteria</taxon>
        <taxon>Pseudomonadati</taxon>
        <taxon>Pseudomonadota</taxon>
        <taxon>Alphaproteobacteria</taxon>
        <taxon>Rhodospirillales</taxon>
        <taxon>Rhodospirillaceae</taxon>
        <taxon>Aerophototrophica</taxon>
    </lineage>
</organism>
<feature type="signal peptide" evidence="4">
    <location>
        <begin position="1"/>
        <end position="27"/>
    </location>
</feature>
<evidence type="ECO:0000313" key="7">
    <source>
        <dbReference type="Proteomes" id="UP000501891"/>
    </source>
</evidence>
<gene>
    <name evidence="6" type="ORF">HHL28_16740</name>
</gene>
<comment type="catalytic activity">
    <reaction evidence="2">
        <text>2 superoxide + 2 H(+) = H2O2 + O2</text>
        <dbReference type="Rhea" id="RHEA:20696"/>
        <dbReference type="ChEBI" id="CHEBI:15378"/>
        <dbReference type="ChEBI" id="CHEBI:15379"/>
        <dbReference type="ChEBI" id="CHEBI:16240"/>
        <dbReference type="ChEBI" id="CHEBI:18421"/>
        <dbReference type="EC" id="1.15.1.1"/>
    </reaction>
</comment>
<feature type="chain" id="PRO_5032876274" description="Superoxide dismutase [Cu-Zn]" evidence="4">
    <location>
        <begin position="28"/>
        <end position="229"/>
    </location>
</feature>
<proteinExistence type="inferred from homology"/>
<dbReference type="Proteomes" id="UP000501891">
    <property type="component" value="Chromosome"/>
</dbReference>
<evidence type="ECO:0000259" key="5">
    <source>
        <dbReference type="Pfam" id="PF00080"/>
    </source>
</evidence>
<keyword evidence="2" id="KW-0479">Metal-binding</keyword>
<evidence type="ECO:0000313" key="6">
    <source>
        <dbReference type="EMBL" id="QJE74492.1"/>
    </source>
</evidence>
<accession>A0A858RBE9</accession>
<feature type="compositionally biased region" description="Low complexity" evidence="3">
    <location>
        <begin position="29"/>
        <end position="39"/>
    </location>
</feature>
<dbReference type="KEGG" id="acru:HHL28_16740"/>
<keyword evidence="4" id="KW-0732">Signal</keyword>
<protein>
    <recommendedName>
        <fullName evidence="2">Superoxide dismutase [Cu-Zn]</fullName>
        <ecNumber evidence="2">1.15.1.1</ecNumber>
    </recommendedName>
</protein>
<dbReference type="CDD" id="cd00305">
    <property type="entry name" value="Cu-Zn_Superoxide_Dismutase"/>
    <property type="match status" value="1"/>
</dbReference>
<feature type="compositionally biased region" description="Polar residues" evidence="3">
    <location>
        <begin position="47"/>
        <end position="63"/>
    </location>
</feature>
<evidence type="ECO:0000256" key="4">
    <source>
        <dbReference type="SAM" id="SignalP"/>
    </source>
</evidence>
<evidence type="ECO:0000256" key="3">
    <source>
        <dbReference type="SAM" id="MobiDB-lite"/>
    </source>
</evidence>
<comment type="similarity">
    <text evidence="1 2">Belongs to the Cu-Zn superoxide dismutase family.</text>
</comment>
<dbReference type="Gene3D" id="2.60.40.200">
    <property type="entry name" value="Superoxide dismutase, copper/zinc binding domain"/>
    <property type="match status" value="1"/>
</dbReference>
<feature type="domain" description="Superoxide dismutase copper/zinc binding" evidence="5">
    <location>
        <begin position="81"/>
        <end position="211"/>
    </location>
</feature>
<reference evidence="6" key="1">
    <citation type="submission" date="2020-04" db="EMBL/GenBank/DDBJ databases">
        <title>A desert anoxygenic phototrophic bacterium fixes CO2 using RubisCO under aerobic conditions.</title>
        <authorList>
            <person name="Tang K."/>
        </authorList>
    </citation>
    <scope>NUCLEOTIDE SEQUENCE [LARGE SCALE GENOMIC DNA]</scope>
    <source>
        <strain evidence="6">MIMtkB3</strain>
    </source>
</reference>
<comment type="cofactor">
    <cofactor evidence="2">
        <name>Zn(2+)</name>
        <dbReference type="ChEBI" id="CHEBI:29105"/>
    </cofactor>
    <text evidence="2">Binds 1 zinc ion per subunit.</text>
</comment>
<dbReference type="PROSITE" id="PS00332">
    <property type="entry name" value="SOD_CU_ZN_2"/>
    <property type="match status" value="1"/>
</dbReference>
<sequence length="229" mass="23230">MHFHPKAGPAAALCLALSLVATGPALGQDAGNAGQQGQGERPAGQVKTPNQQMLPQVNRTDEPQQVTATSVMKDAKGKPLGTVAFAETPNGVLVQARLENVPPGQHGFHVHEAGKCDPPDFKTAGGHFNPGGKAHGYLNPRGPHAGDLPILFVGEDGKGAIDVVAPGLSLRPGANSLLPSGSRSLVLHEGIDDYVSDPAGNSGGRIACGIIEVPMAGNAGTQPPKPGGK</sequence>
<dbReference type="SUPFAM" id="SSF49329">
    <property type="entry name" value="Cu,Zn superoxide dismutase-like"/>
    <property type="match status" value="1"/>
</dbReference>
<dbReference type="EMBL" id="CP051775">
    <property type="protein sequence ID" value="QJE74492.1"/>
    <property type="molecule type" value="Genomic_DNA"/>
</dbReference>
<keyword evidence="2" id="KW-0560">Oxidoreductase</keyword>